<dbReference type="STRING" id="4577.A0A1D6M6B6"/>
<dbReference type="InParanoid" id="A0A1D6M6B6"/>
<sequence length="128" mass="14109">MRLDLVVDPATQYVKGGINVALGNMSEDDWKWHMADEEVTDPKAHLEDRSKAKCLSQWYEYQENAFAPVFAKIDFIVKLFSPMCSSKGRGLDGPKLLSTACAISNSCILNAANHIRKGEGVVSINGSF</sequence>
<proteinExistence type="predicted"/>
<accession>A0A1D6M6B6</accession>
<organism evidence="1">
    <name type="scientific">Zea mays</name>
    <name type="common">Maize</name>
    <dbReference type="NCBI Taxonomy" id="4577"/>
    <lineage>
        <taxon>Eukaryota</taxon>
        <taxon>Viridiplantae</taxon>
        <taxon>Streptophyta</taxon>
        <taxon>Embryophyta</taxon>
        <taxon>Tracheophyta</taxon>
        <taxon>Spermatophyta</taxon>
        <taxon>Magnoliopsida</taxon>
        <taxon>Liliopsida</taxon>
        <taxon>Poales</taxon>
        <taxon>Poaceae</taxon>
        <taxon>PACMAD clade</taxon>
        <taxon>Panicoideae</taxon>
        <taxon>Andropogonodae</taxon>
        <taxon>Andropogoneae</taxon>
        <taxon>Tripsacinae</taxon>
        <taxon>Zea</taxon>
    </lineage>
</organism>
<dbReference type="EMBL" id="CM000782">
    <property type="protein sequence ID" value="AQK86623.1"/>
    <property type="molecule type" value="Genomic_DNA"/>
</dbReference>
<protein>
    <submittedName>
        <fullName evidence="1">Uncharacterized protein</fullName>
    </submittedName>
</protein>
<dbReference type="AlphaFoldDB" id="A0A1D6M6B6"/>
<name>A0A1D6M6B6_MAIZE</name>
<reference evidence="1" key="1">
    <citation type="submission" date="2015-12" db="EMBL/GenBank/DDBJ databases">
        <title>Update maize B73 reference genome by single molecule sequencing technologies.</title>
        <authorList>
            <consortium name="Maize Genome Sequencing Project"/>
            <person name="Ware D."/>
        </authorList>
    </citation>
    <scope>NUCLEOTIDE SEQUENCE</scope>
    <source>
        <tissue evidence="1">Seedling</tissue>
    </source>
</reference>
<gene>
    <name evidence="1" type="ORF">ZEAMMB73_Zm00001d038435</name>
</gene>
<evidence type="ECO:0000313" key="1">
    <source>
        <dbReference type="EMBL" id="AQK86623.1"/>
    </source>
</evidence>